<feature type="compositionally biased region" description="Basic and acidic residues" evidence="1">
    <location>
        <begin position="84"/>
        <end position="93"/>
    </location>
</feature>
<dbReference type="Proteomes" id="UP001239213">
    <property type="component" value="Unassembled WGS sequence"/>
</dbReference>
<gene>
    <name evidence="2" type="ORF">CCUS01_11581</name>
</gene>
<dbReference type="AlphaFoldDB" id="A0AAI9XGC6"/>
<name>A0AAI9XGC6_9PEZI</name>
<evidence type="ECO:0000256" key="1">
    <source>
        <dbReference type="SAM" id="MobiDB-lite"/>
    </source>
</evidence>
<feature type="region of interest" description="Disordered" evidence="1">
    <location>
        <begin position="84"/>
        <end position="116"/>
    </location>
</feature>
<dbReference type="EMBL" id="MPDP01000307">
    <property type="protein sequence ID" value="KAK1448482.1"/>
    <property type="molecule type" value="Genomic_DNA"/>
</dbReference>
<protein>
    <submittedName>
        <fullName evidence="2">Uncharacterized protein</fullName>
    </submittedName>
</protein>
<reference evidence="2" key="1">
    <citation type="submission" date="2016-11" db="EMBL/GenBank/DDBJ databases">
        <title>The genome sequence of Colletotrichum cuscutae.</title>
        <authorList>
            <person name="Baroncelli R."/>
        </authorList>
    </citation>
    <scope>NUCLEOTIDE SEQUENCE</scope>
    <source>
        <strain evidence="2">IMI 304802</strain>
    </source>
</reference>
<comment type="caution">
    <text evidence="2">The sequence shown here is derived from an EMBL/GenBank/DDBJ whole genome shotgun (WGS) entry which is preliminary data.</text>
</comment>
<keyword evidence="3" id="KW-1185">Reference proteome</keyword>
<organism evidence="2 3">
    <name type="scientific">Colletotrichum cuscutae</name>
    <dbReference type="NCBI Taxonomy" id="1209917"/>
    <lineage>
        <taxon>Eukaryota</taxon>
        <taxon>Fungi</taxon>
        <taxon>Dikarya</taxon>
        <taxon>Ascomycota</taxon>
        <taxon>Pezizomycotina</taxon>
        <taxon>Sordariomycetes</taxon>
        <taxon>Hypocreomycetidae</taxon>
        <taxon>Glomerellales</taxon>
        <taxon>Glomerellaceae</taxon>
        <taxon>Colletotrichum</taxon>
        <taxon>Colletotrichum acutatum species complex</taxon>
    </lineage>
</organism>
<proteinExistence type="predicted"/>
<sequence length="116" mass="13309">MYLHRRSKLTKLYLLVFCGLLVNQLTKKRLRLTAAFSFMLATRLPHTAHSHTRSHTISNYAPPTPVGKICKKAIIATSSNDKRFQCPEADSNRRQHGSLYRRTTTYHPNQLDDLGD</sequence>
<evidence type="ECO:0000313" key="2">
    <source>
        <dbReference type="EMBL" id="KAK1448482.1"/>
    </source>
</evidence>
<accession>A0AAI9XGC6</accession>
<evidence type="ECO:0000313" key="3">
    <source>
        <dbReference type="Proteomes" id="UP001239213"/>
    </source>
</evidence>